<dbReference type="InterPro" id="IPR001810">
    <property type="entry name" value="F-box_dom"/>
</dbReference>
<dbReference type="Proteomes" id="UP000005239">
    <property type="component" value="Unassembled WGS sequence"/>
</dbReference>
<protein>
    <submittedName>
        <fullName evidence="1">F-box domain-containing protein</fullName>
    </submittedName>
</protein>
<accession>A0A2A6BRM7</accession>
<dbReference type="EnsemblMetazoa" id="PPA41892.1">
    <property type="protein sequence ID" value="PPA41892.1"/>
    <property type="gene ID" value="WBGene00280261"/>
</dbReference>
<dbReference type="PROSITE" id="PS50181">
    <property type="entry name" value="FBOX"/>
    <property type="match status" value="1"/>
</dbReference>
<proteinExistence type="predicted"/>
<name>A0A2A6BRM7_PRIPA</name>
<dbReference type="SUPFAM" id="SSF81383">
    <property type="entry name" value="F-box domain"/>
    <property type="match status" value="1"/>
</dbReference>
<evidence type="ECO:0000313" key="1">
    <source>
        <dbReference type="EnsemblMetazoa" id="PPA41892.1"/>
    </source>
</evidence>
<gene>
    <name evidence="1" type="primary">WBGene00280261</name>
</gene>
<reference evidence="2" key="1">
    <citation type="journal article" date="2008" name="Nat. Genet.">
        <title>The Pristionchus pacificus genome provides a unique perspective on nematode lifestyle and parasitism.</title>
        <authorList>
            <person name="Dieterich C."/>
            <person name="Clifton S.W."/>
            <person name="Schuster L.N."/>
            <person name="Chinwalla A."/>
            <person name="Delehaunty K."/>
            <person name="Dinkelacker I."/>
            <person name="Fulton L."/>
            <person name="Fulton R."/>
            <person name="Godfrey J."/>
            <person name="Minx P."/>
            <person name="Mitreva M."/>
            <person name="Roeseler W."/>
            <person name="Tian H."/>
            <person name="Witte H."/>
            <person name="Yang S.P."/>
            <person name="Wilson R.K."/>
            <person name="Sommer R.J."/>
        </authorList>
    </citation>
    <scope>NUCLEOTIDE SEQUENCE [LARGE SCALE GENOMIC DNA]</scope>
    <source>
        <strain evidence="2">PS312</strain>
    </source>
</reference>
<keyword evidence="2" id="KW-1185">Reference proteome</keyword>
<accession>A0A8R1UVU3</accession>
<reference evidence="1" key="2">
    <citation type="submission" date="2022-06" db="UniProtKB">
        <authorList>
            <consortium name="EnsemblMetazoa"/>
        </authorList>
    </citation>
    <scope>IDENTIFICATION</scope>
    <source>
        <strain evidence="1">PS312</strain>
    </source>
</reference>
<dbReference type="AlphaFoldDB" id="A0A2A6BRM7"/>
<sequence length="335" mass="38818">MNTDQCQFAMAPQFGEKDFISNLPDDCLFSIFSHLDWDSFEKMERIKQRLYSITRDKRCVKPIDEIILFKSNGLFTIYANPIDKNDACLVYEISMDGYGAKRKIEALEEGYLPNSPEIPHNSEIPPNFFTALETLHSKCKAKKMFIYELFVDDSFLQRIGNAFNWHFPSNLSLMNVATDEESNEDFFVKFNSLNELKNRRLSVDCPCNENRWVPTRDILPLICRYSELELHSIVLPIDLLPALINMYFSSIDQASDTACWTFTLTAPIELNTLQMFNNDTFSLEQDIAYRGKLGLSAYIIIRKRNCPYHCELEAFVSVDDGNTVLTTTFIDRERE</sequence>
<evidence type="ECO:0000313" key="2">
    <source>
        <dbReference type="Proteomes" id="UP000005239"/>
    </source>
</evidence>
<dbReference type="InterPro" id="IPR036047">
    <property type="entry name" value="F-box-like_dom_sf"/>
</dbReference>
<organism evidence="1 2">
    <name type="scientific">Pristionchus pacificus</name>
    <name type="common">Parasitic nematode worm</name>
    <dbReference type="NCBI Taxonomy" id="54126"/>
    <lineage>
        <taxon>Eukaryota</taxon>
        <taxon>Metazoa</taxon>
        <taxon>Ecdysozoa</taxon>
        <taxon>Nematoda</taxon>
        <taxon>Chromadorea</taxon>
        <taxon>Rhabditida</taxon>
        <taxon>Rhabditina</taxon>
        <taxon>Diplogasteromorpha</taxon>
        <taxon>Diplogasteroidea</taxon>
        <taxon>Neodiplogasteridae</taxon>
        <taxon>Pristionchus</taxon>
    </lineage>
</organism>